<feature type="domain" description="MaoC-like" evidence="2">
    <location>
        <begin position="12"/>
        <end position="130"/>
    </location>
</feature>
<dbReference type="SUPFAM" id="SSF54637">
    <property type="entry name" value="Thioesterase/thiol ester dehydrase-isomerase"/>
    <property type="match status" value="1"/>
</dbReference>
<dbReference type="InterPro" id="IPR029069">
    <property type="entry name" value="HotDog_dom_sf"/>
</dbReference>
<accession>A0ABS2L7M1</accession>
<dbReference type="PANTHER" id="PTHR42993:SF1">
    <property type="entry name" value="MAOC-LIKE DEHYDRATASE DOMAIN-CONTAINING PROTEIN"/>
    <property type="match status" value="1"/>
</dbReference>
<proteinExistence type="inferred from homology"/>
<protein>
    <submittedName>
        <fullName evidence="3">Acyl dehydratase</fullName>
    </submittedName>
</protein>
<dbReference type="Proteomes" id="UP000776164">
    <property type="component" value="Unassembled WGS sequence"/>
</dbReference>
<dbReference type="Pfam" id="PF01575">
    <property type="entry name" value="MaoC_dehydratas"/>
    <property type="match status" value="1"/>
</dbReference>
<dbReference type="InterPro" id="IPR039375">
    <property type="entry name" value="NodN-like"/>
</dbReference>
<evidence type="ECO:0000313" key="3">
    <source>
        <dbReference type="EMBL" id="MBM7473097.1"/>
    </source>
</evidence>
<evidence type="ECO:0000313" key="4">
    <source>
        <dbReference type="Proteomes" id="UP000776164"/>
    </source>
</evidence>
<dbReference type="RefSeq" id="WP_205110287.1">
    <property type="nucleotide sequence ID" value="NZ_BAAAHT010000010.1"/>
</dbReference>
<gene>
    <name evidence="3" type="ORF">JOE66_002731</name>
</gene>
<dbReference type="Gene3D" id="3.10.129.10">
    <property type="entry name" value="Hotdog Thioesterase"/>
    <property type="match status" value="1"/>
</dbReference>
<comment type="caution">
    <text evidence="3">The sequence shown here is derived from an EMBL/GenBank/DDBJ whole genome shotgun (WGS) entry which is preliminary data.</text>
</comment>
<evidence type="ECO:0000256" key="1">
    <source>
        <dbReference type="ARBA" id="ARBA00005254"/>
    </source>
</evidence>
<sequence length="150" mass="16324">MMTITPATQFDELIGAPPHRGSWWAIDQERIDAFAAATGDHQWLHVDPKRAADGPYGRTIAHGFLVLSLLPAMTAEVLATEGFSAIINYGLEKVRFPAPVLVSARIRNSLALDGARDTDKGILLTVTHTVEIEGQDRPACVAQQLRLLAQ</sequence>
<keyword evidence="4" id="KW-1185">Reference proteome</keyword>
<comment type="similarity">
    <text evidence="1">Belongs to the enoyl-CoA hydratase/isomerase family.</text>
</comment>
<dbReference type="EMBL" id="JAFBBU010000001">
    <property type="protein sequence ID" value="MBM7473097.1"/>
    <property type="molecule type" value="Genomic_DNA"/>
</dbReference>
<dbReference type="InterPro" id="IPR002539">
    <property type="entry name" value="MaoC-like_dom"/>
</dbReference>
<reference evidence="3 4" key="1">
    <citation type="submission" date="2021-01" db="EMBL/GenBank/DDBJ databases">
        <title>Sequencing the genomes of 1000 actinobacteria strains.</title>
        <authorList>
            <person name="Klenk H.-P."/>
        </authorList>
    </citation>
    <scope>NUCLEOTIDE SEQUENCE [LARGE SCALE GENOMIC DNA]</scope>
    <source>
        <strain evidence="3 4">DSM 13057</strain>
    </source>
</reference>
<dbReference type="PANTHER" id="PTHR42993">
    <property type="entry name" value="MAOC-LIKE DEHYDRATASE DOMAIN-CONTAINING PROTEIN"/>
    <property type="match status" value="1"/>
</dbReference>
<dbReference type="CDD" id="cd03450">
    <property type="entry name" value="NodN"/>
    <property type="match status" value="1"/>
</dbReference>
<name>A0ABS2L7M1_9MICO</name>
<evidence type="ECO:0000259" key="2">
    <source>
        <dbReference type="Pfam" id="PF01575"/>
    </source>
</evidence>
<organism evidence="3 4">
    <name type="scientific">Subtercola frigoramans</name>
    <dbReference type="NCBI Taxonomy" id="120298"/>
    <lineage>
        <taxon>Bacteria</taxon>
        <taxon>Bacillati</taxon>
        <taxon>Actinomycetota</taxon>
        <taxon>Actinomycetes</taxon>
        <taxon>Micrococcales</taxon>
        <taxon>Microbacteriaceae</taxon>
        <taxon>Subtercola</taxon>
    </lineage>
</organism>